<dbReference type="KEGG" id="aara:120901446"/>
<evidence type="ECO:0000313" key="4">
    <source>
        <dbReference type="Proteomes" id="UP000075840"/>
    </source>
</evidence>
<dbReference type="Proteomes" id="UP000075840">
    <property type="component" value="Unassembled WGS sequence"/>
</dbReference>
<dbReference type="VEuPathDB" id="VectorBase:AARA21_002213"/>
<reference evidence="3" key="1">
    <citation type="submission" date="2022-08" db="UniProtKB">
        <authorList>
            <consortium name="EnsemblMetazoa"/>
        </authorList>
    </citation>
    <scope>IDENTIFICATION</scope>
    <source>
        <strain evidence="3">Dongola</strain>
    </source>
</reference>
<dbReference type="RefSeq" id="XP_040165340.1">
    <property type="nucleotide sequence ID" value="XM_040309406.1"/>
</dbReference>
<dbReference type="Pfam" id="PF15866">
    <property type="entry name" value="DUF4729"/>
    <property type="match status" value="1"/>
</dbReference>
<proteinExistence type="predicted"/>
<dbReference type="VEuPathDB" id="VectorBase:AARA018414"/>
<protein>
    <recommendedName>
        <fullName evidence="2">DUF4729 domain-containing protein</fullName>
    </recommendedName>
</protein>
<evidence type="ECO:0000259" key="2">
    <source>
        <dbReference type="Pfam" id="PF15866"/>
    </source>
</evidence>
<dbReference type="EMBL" id="APCN01003381">
    <property type="status" value="NOT_ANNOTATED_CDS"/>
    <property type="molecule type" value="Genomic_DNA"/>
</dbReference>
<dbReference type="InterPro" id="IPR031732">
    <property type="entry name" value="DUF4729"/>
</dbReference>
<keyword evidence="4" id="KW-1185">Reference proteome</keyword>
<feature type="compositionally biased region" description="Low complexity" evidence="1">
    <location>
        <begin position="12"/>
        <end position="22"/>
    </location>
</feature>
<dbReference type="GeneID" id="120901446"/>
<accession>A0A499FTZ0</accession>
<feature type="region of interest" description="Disordered" evidence="1">
    <location>
        <begin position="1"/>
        <end position="32"/>
    </location>
</feature>
<evidence type="ECO:0000256" key="1">
    <source>
        <dbReference type="SAM" id="MobiDB-lite"/>
    </source>
</evidence>
<dbReference type="AlphaFoldDB" id="A0A499FTZ0"/>
<name>A0A499FTZ0_ANOAR</name>
<sequence length="249" mass="28563">MQRLKLIRKPTQQQQQQQQQQQKPAASKLTKSNTIAPAHCPQPDCDQILLASNFLQHYLRDHSHLNFIAIEDRETMLFQFEESAFPLNEPFCLGILAYGGREPCRPENRPAAVGYATENQFLPQQYKYLKDFLPVLVMGCRTTRFHEEVAVEVHQQGEERNVSLVFWLLTMSTSVPLLGYLSVSDVLLRHRRRSMVKLRELTNSSSEFPGIGCLSKEWNLLQLQRKEIDVLSHGGTSLIKLEVMIDGPC</sequence>
<organism evidence="3 4">
    <name type="scientific">Anopheles arabiensis</name>
    <name type="common">Mosquito</name>
    <dbReference type="NCBI Taxonomy" id="7173"/>
    <lineage>
        <taxon>Eukaryota</taxon>
        <taxon>Metazoa</taxon>
        <taxon>Ecdysozoa</taxon>
        <taxon>Arthropoda</taxon>
        <taxon>Hexapoda</taxon>
        <taxon>Insecta</taxon>
        <taxon>Pterygota</taxon>
        <taxon>Neoptera</taxon>
        <taxon>Endopterygota</taxon>
        <taxon>Diptera</taxon>
        <taxon>Nematocera</taxon>
        <taxon>Culicoidea</taxon>
        <taxon>Culicidae</taxon>
        <taxon>Anophelinae</taxon>
        <taxon>Anopheles</taxon>
    </lineage>
</organism>
<evidence type="ECO:0000313" key="3">
    <source>
        <dbReference type="EnsemblMetazoa" id="AARA018414-PA"/>
    </source>
</evidence>
<dbReference type="EnsemblMetazoa" id="AARA018414-RA">
    <property type="protein sequence ID" value="AARA018414-PA"/>
    <property type="gene ID" value="AARA018414"/>
</dbReference>
<feature type="domain" description="DUF4729" evidence="2">
    <location>
        <begin position="39"/>
        <end position="233"/>
    </location>
</feature>